<evidence type="ECO:0000313" key="3">
    <source>
        <dbReference type="Proteomes" id="UP001072034"/>
    </source>
</evidence>
<gene>
    <name evidence="2" type="ORF">OHJ16_08650</name>
</gene>
<comment type="caution">
    <text evidence="2">The sequence shown here is derived from an EMBL/GenBank/DDBJ whole genome shotgun (WGS) entry which is preliminary data.</text>
</comment>
<reference evidence="2" key="1">
    <citation type="submission" date="2022-10" db="EMBL/GenBank/DDBJ databases">
        <title>Genome sequence of Actinomyces israelii ATCC 10048.</title>
        <authorList>
            <person name="Watt R.M."/>
            <person name="Tong W.M."/>
        </authorList>
    </citation>
    <scope>NUCLEOTIDE SEQUENCE</scope>
    <source>
        <strain evidence="2">ATCC 10048</strain>
    </source>
</reference>
<evidence type="ECO:0000313" key="2">
    <source>
        <dbReference type="EMBL" id="MCZ0858113.1"/>
    </source>
</evidence>
<dbReference type="EMBL" id="JAPTMY010000017">
    <property type="protein sequence ID" value="MCZ0858113.1"/>
    <property type="molecule type" value="Genomic_DNA"/>
</dbReference>
<dbReference type="InterPro" id="IPR046268">
    <property type="entry name" value="DUF6301"/>
</dbReference>
<dbReference type="Proteomes" id="UP001072034">
    <property type="component" value="Unassembled WGS sequence"/>
</dbReference>
<keyword evidence="3" id="KW-1185">Reference proteome</keyword>
<feature type="compositionally biased region" description="Basic and acidic residues" evidence="1">
    <location>
        <begin position="167"/>
        <end position="186"/>
    </location>
</feature>
<feature type="compositionally biased region" description="Basic and acidic residues" evidence="1">
    <location>
        <begin position="48"/>
        <end position="69"/>
    </location>
</feature>
<name>A0ABT4I8N3_9ACTO</name>
<protein>
    <submittedName>
        <fullName evidence="2">DUF6301 family protein</fullName>
    </submittedName>
</protein>
<evidence type="ECO:0000256" key="1">
    <source>
        <dbReference type="SAM" id="MobiDB-lite"/>
    </source>
</evidence>
<feature type="region of interest" description="Disordered" evidence="1">
    <location>
        <begin position="43"/>
        <end position="186"/>
    </location>
</feature>
<dbReference type="Pfam" id="PF19818">
    <property type="entry name" value="DUF6301"/>
    <property type="match status" value="1"/>
</dbReference>
<accession>A0ABT4I8N3</accession>
<sequence length="186" mass="20092">MVNEGGVKGVSLPLSSRALPPQWAQAAPITRAAYPQYVQASTALWGPSHDKRGRDGSRINRWSGHDSGRGGEGAQQPGERPETAVRIPRCVPPPPRDRSTVREHRPARVLRGGGKVQLATARQTLGESHGLETGLAEHPVGQPRPGHPASVAPSAQSRRSRTRLLHVHADRTGRSHDGDQRARMAR</sequence>
<proteinExistence type="predicted"/>
<feature type="compositionally biased region" description="Basic and acidic residues" evidence="1">
    <location>
        <begin position="95"/>
        <end position="106"/>
    </location>
</feature>
<organism evidence="2 3">
    <name type="scientific">Actinomyces israelii</name>
    <dbReference type="NCBI Taxonomy" id="1659"/>
    <lineage>
        <taxon>Bacteria</taxon>
        <taxon>Bacillati</taxon>
        <taxon>Actinomycetota</taxon>
        <taxon>Actinomycetes</taxon>
        <taxon>Actinomycetales</taxon>
        <taxon>Actinomycetaceae</taxon>
        <taxon>Actinomyces</taxon>
    </lineage>
</organism>